<comment type="caution">
    <text evidence="2">The sequence shown here is derived from an EMBL/GenBank/DDBJ whole genome shotgun (WGS) entry which is preliminary data.</text>
</comment>
<evidence type="ECO:0000313" key="2">
    <source>
        <dbReference type="EMBL" id="KAK9042202.1"/>
    </source>
</evidence>
<evidence type="ECO:0000256" key="1">
    <source>
        <dbReference type="SAM" id="MobiDB-lite"/>
    </source>
</evidence>
<dbReference type="EMBL" id="JBBPBN010000004">
    <property type="protein sequence ID" value="KAK9042202.1"/>
    <property type="molecule type" value="Genomic_DNA"/>
</dbReference>
<feature type="region of interest" description="Disordered" evidence="1">
    <location>
        <begin position="31"/>
        <end position="59"/>
    </location>
</feature>
<protein>
    <submittedName>
        <fullName evidence="2">Uncharacterized protein</fullName>
    </submittedName>
</protein>
<organism evidence="2 3">
    <name type="scientific">Hibiscus sabdariffa</name>
    <name type="common">roselle</name>
    <dbReference type="NCBI Taxonomy" id="183260"/>
    <lineage>
        <taxon>Eukaryota</taxon>
        <taxon>Viridiplantae</taxon>
        <taxon>Streptophyta</taxon>
        <taxon>Embryophyta</taxon>
        <taxon>Tracheophyta</taxon>
        <taxon>Spermatophyta</taxon>
        <taxon>Magnoliopsida</taxon>
        <taxon>eudicotyledons</taxon>
        <taxon>Gunneridae</taxon>
        <taxon>Pentapetalae</taxon>
        <taxon>rosids</taxon>
        <taxon>malvids</taxon>
        <taxon>Malvales</taxon>
        <taxon>Malvaceae</taxon>
        <taxon>Malvoideae</taxon>
        <taxon>Hibiscus</taxon>
    </lineage>
</organism>
<sequence length="89" mass="10025">MTPLTVRFRPEGYMMRQDFVLYVVGSPVDRQGSRIYRNTPSPPSGSSGDDPNYDPNAHWTTSSLVTRKTSLSHILPVDGELKKPRSFLD</sequence>
<keyword evidence="3" id="KW-1185">Reference proteome</keyword>
<evidence type="ECO:0000313" key="3">
    <source>
        <dbReference type="Proteomes" id="UP001396334"/>
    </source>
</evidence>
<gene>
    <name evidence="2" type="ORF">V6N11_017281</name>
</gene>
<dbReference type="Proteomes" id="UP001396334">
    <property type="component" value="Unassembled WGS sequence"/>
</dbReference>
<reference evidence="2 3" key="1">
    <citation type="journal article" date="2024" name="G3 (Bethesda)">
        <title>Genome assembly of Hibiscus sabdariffa L. provides insights into metabolisms of medicinal natural products.</title>
        <authorList>
            <person name="Kim T."/>
        </authorList>
    </citation>
    <scope>NUCLEOTIDE SEQUENCE [LARGE SCALE GENOMIC DNA]</scope>
    <source>
        <strain evidence="2">TK-2024</strain>
        <tissue evidence="2">Old leaves</tissue>
    </source>
</reference>
<name>A0ABR2TY86_9ROSI</name>
<proteinExistence type="predicted"/>
<accession>A0ABR2TY86</accession>